<evidence type="ECO:0000313" key="1">
    <source>
        <dbReference type="EMBL" id="AWH92207.1"/>
    </source>
</evidence>
<dbReference type="EMBL" id="CP015449">
    <property type="protein sequence ID" value="AWH92207.1"/>
    <property type="molecule type" value="Genomic_DNA"/>
</dbReference>
<evidence type="ECO:0000313" key="2">
    <source>
        <dbReference type="Proteomes" id="UP000244928"/>
    </source>
</evidence>
<organism evidence="1 2">
    <name type="scientific">Dietzia lutea</name>
    <dbReference type="NCBI Taxonomy" id="546160"/>
    <lineage>
        <taxon>Bacteria</taxon>
        <taxon>Bacillati</taxon>
        <taxon>Actinomycetota</taxon>
        <taxon>Actinomycetes</taxon>
        <taxon>Mycobacteriales</taxon>
        <taxon>Dietziaceae</taxon>
        <taxon>Dietzia</taxon>
    </lineage>
</organism>
<accession>A0A2S1R7D0</accession>
<keyword evidence="2" id="KW-1185">Reference proteome</keyword>
<sequence>MAPRGRQWFKMIGAAGLAGVAASGILAARSERRRRSYEPDEIRERLHERYTRIQARRDAAGD</sequence>
<dbReference type="RefSeq" id="WP_108847454.1">
    <property type="nucleotide sequence ID" value="NZ_CP015449.1"/>
</dbReference>
<dbReference type="Proteomes" id="UP000244928">
    <property type="component" value="Chromosome"/>
</dbReference>
<gene>
    <name evidence="1" type="ORF">A6035_08540</name>
</gene>
<dbReference type="KEGG" id="dlu:A6035_08540"/>
<name>A0A2S1R7D0_9ACTN</name>
<proteinExistence type="predicted"/>
<protein>
    <submittedName>
        <fullName evidence="1">Uncharacterized protein</fullName>
    </submittedName>
</protein>
<reference evidence="1 2" key="1">
    <citation type="submission" date="2016-04" db="EMBL/GenBank/DDBJ databases">
        <title>Complete genome sequence of Dietzia lutea YIM 80766T, a strain isolated from desert soil in Egypt.</title>
        <authorList>
            <person name="Zhao J."/>
            <person name="Hu B."/>
            <person name="Geng S."/>
            <person name="Nie Y."/>
            <person name="Tang Y."/>
        </authorList>
    </citation>
    <scope>NUCLEOTIDE SEQUENCE [LARGE SCALE GENOMIC DNA]</scope>
    <source>
        <strain evidence="1 2">YIM 80766</strain>
    </source>
</reference>
<dbReference type="AlphaFoldDB" id="A0A2S1R7D0"/>